<evidence type="ECO:0000313" key="3">
    <source>
        <dbReference type="Proteomes" id="UP001219518"/>
    </source>
</evidence>
<dbReference type="EMBL" id="JAHWGI010001430">
    <property type="protein sequence ID" value="KAK3931835.1"/>
    <property type="molecule type" value="Genomic_DNA"/>
</dbReference>
<protein>
    <submittedName>
        <fullName evidence="2">Slit-like protein 1 protein</fullName>
    </submittedName>
</protein>
<organism evidence="2 3">
    <name type="scientific">Frankliniella fusca</name>
    <dbReference type="NCBI Taxonomy" id="407009"/>
    <lineage>
        <taxon>Eukaryota</taxon>
        <taxon>Metazoa</taxon>
        <taxon>Ecdysozoa</taxon>
        <taxon>Arthropoda</taxon>
        <taxon>Hexapoda</taxon>
        <taxon>Insecta</taxon>
        <taxon>Pterygota</taxon>
        <taxon>Neoptera</taxon>
        <taxon>Paraneoptera</taxon>
        <taxon>Thysanoptera</taxon>
        <taxon>Terebrantia</taxon>
        <taxon>Thripoidea</taxon>
        <taxon>Thripidae</taxon>
        <taxon>Frankliniella</taxon>
    </lineage>
</organism>
<feature type="region of interest" description="Disordered" evidence="1">
    <location>
        <begin position="50"/>
        <end position="70"/>
    </location>
</feature>
<accession>A0AAE1LU51</accession>
<feature type="region of interest" description="Disordered" evidence="1">
    <location>
        <begin position="131"/>
        <end position="193"/>
    </location>
</feature>
<reference evidence="2" key="1">
    <citation type="submission" date="2021-07" db="EMBL/GenBank/DDBJ databases">
        <authorList>
            <person name="Catto M.A."/>
            <person name="Jacobson A."/>
            <person name="Kennedy G."/>
            <person name="Labadie P."/>
            <person name="Hunt B.G."/>
            <person name="Srinivasan R."/>
        </authorList>
    </citation>
    <scope>NUCLEOTIDE SEQUENCE</scope>
    <source>
        <strain evidence="2">PL_HMW_Pooled</strain>
        <tissue evidence="2">Head</tissue>
    </source>
</reference>
<feature type="compositionally biased region" description="Basic and acidic residues" evidence="1">
    <location>
        <begin position="146"/>
        <end position="169"/>
    </location>
</feature>
<dbReference type="AlphaFoldDB" id="A0AAE1LU51"/>
<name>A0AAE1LU51_9NEOP</name>
<feature type="compositionally biased region" description="Basic residues" evidence="1">
    <location>
        <begin position="170"/>
        <end position="193"/>
    </location>
</feature>
<reference evidence="2" key="2">
    <citation type="journal article" date="2023" name="BMC Genomics">
        <title>Pest status, molecular evolution, and epigenetic factors derived from the genome assembly of Frankliniella fusca, a thysanopteran phytovirus vector.</title>
        <authorList>
            <person name="Catto M.A."/>
            <person name="Labadie P.E."/>
            <person name="Jacobson A.L."/>
            <person name="Kennedy G.G."/>
            <person name="Srinivasan R."/>
            <person name="Hunt B.G."/>
        </authorList>
    </citation>
    <scope>NUCLEOTIDE SEQUENCE</scope>
    <source>
        <strain evidence="2">PL_HMW_Pooled</strain>
    </source>
</reference>
<proteinExistence type="predicted"/>
<sequence>MPVGIVRFEMKVKSVKGYTTEERGGDFEPPRVPQAHQPRLYVLMVFEQRPATPPNTPTDVKDPPPLVHQGPLGRHPDLQQFLGDRSSFPLTSWLRSNSPKMARIAACQQFRAHLSGADLSSGGLSISGLAEQQRDDQGVLGDVDDSEHSSDERSPRDRDHQDHDKENHASRKSKRSKLSRLRRLLGRKQHCPV</sequence>
<dbReference type="Proteomes" id="UP001219518">
    <property type="component" value="Unassembled WGS sequence"/>
</dbReference>
<gene>
    <name evidence="2" type="ORF">KUF71_009054</name>
</gene>
<comment type="caution">
    <text evidence="2">The sequence shown here is derived from an EMBL/GenBank/DDBJ whole genome shotgun (WGS) entry which is preliminary data.</text>
</comment>
<evidence type="ECO:0000313" key="2">
    <source>
        <dbReference type="EMBL" id="KAK3931835.1"/>
    </source>
</evidence>
<keyword evidence="3" id="KW-1185">Reference proteome</keyword>
<evidence type="ECO:0000256" key="1">
    <source>
        <dbReference type="SAM" id="MobiDB-lite"/>
    </source>
</evidence>